<keyword evidence="2" id="KW-1185">Reference proteome</keyword>
<dbReference type="Proteomes" id="UP000053676">
    <property type="component" value="Unassembled WGS sequence"/>
</dbReference>
<gene>
    <name evidence="1" type="ORF">NECAME_14276</name>
</gene>
<name>W2SRI6_NECAM</name>
<dbReference type="EMBL" id="KI668827">
    <property type="protein sequence ID" value="ETN71287.1"/>
    <property type="molecule type" value="Genomic_DNA"/>
</dbReference>
<reference evidence="2" key="1">
    <citation type="journal article" date="2014" name="Nat. Genet.">
        <title>Genome of the human hookworm Necator americanus.</title>
        <authorList>
            <person name="Tang Y.T."/>
            <person name="Gao X."/>
            <person name="Rosa B.A."/>
            <person name="Abubucker S."/>
            <person name="Hallsworth-Pepin K."/>
            <person name="Martin J."/>
            <person name="Tyagi R."/>
            <person name="Heizer E."/>
            <person name="Zhang X."/>
            <person name="Bhonagiri-Palsikar V."/>
            <person name="Minx P."/>
            <person name="Warren W.C."/>
            <person name="Wang Q."/>
            <person name="Zhan B."/>
            <person name="Hotez P.J."/>
            <person name="Sternberg P.W."/>
            <person name="Dougall A."/>
            <person name="Gaze S.T."/>
            <person name="Mulvenna J."/>
            <person name="Sotillo J."/>
            <person name="Ranganathan S."/>
            <person name="Rabelo E.M."/>
            <person name="Wilson R.K."/>
            <person name="Felgner P.L."/>
            <person name="Bethony J."/>
            <person name="Hawdon J.M."/>
            <person name="Gasser R.B."/>
            <person name="Loukas A."/>
            <person name="Mitreva M."/>
        </authorList>
    </citation>
    <scope>NUCLEOTIDE SEQUENCE [LARGE SCALE GENOMIC DNA]</scope>
</reference>
<dbReference type="KEGG" id="nai:NECAME_14276"/>
<evidence type="ECO:0000313" key="1">
    <source>
        <dbReference type="EMBL" id="ETN71287.1"/>
    </source>
</evidence>
<protein>
    <submittedName>
        <fullName evidence="1">Uncharacterized protein</fullName>
    </submittedName>
</protein>
<evidence type="ECO:0000313" key="2">
    <source>
        <dbReference type="Proteomes" id="UP000053676"/>
    </source>
</evidence>
<proteinExistence type="predicted"/>
<organism evidence="1 2">
    <name type="scientific">Necator americanus</name>
    <name type="common">Human hookworm</name>
    <dbReference type="NCBI Taxonomy" id="51031"/>
    <lineage>
        <taxon>Eukaryota</taxon>
        <taxon>Metazoa</taxon>
        <taxon>Ecdysozoa</taxon>
        <taxon>Nematoda</taxon>
        <taxon>Chromadorea</taxon>
        <taxon>Rhabditida</taxon>
        <taxon>Rhabditina</taxon>
        <taxon>Rhabditomorpha</taxon>
        <taxon>Strongyloidea</taxon>
        <taxon>Ancylostomatidae</taxon>
        <taxon>Bunostominae</taxon>
        <taxon>Necator</taxon>
    </lineage>
</organism>
<sequence>MGKCSRCRIWSWCWCTRQRSCSCRFKSWRRFRSIWLSRKTTNW</sequence>
<accession>W2SRI6</accession>
<dbReference type="AlphaFoldDB" id="W2SRI6"/>